<dbReference type="PROSITE" id="PS50222">
    <property type="entry name" value="EF_HAND_2"/>
    <property type="match status" value="1"/>
</dbReference>
<keyword evidence="2 5" id="KW-0479">Metal-binding</keyword>
<evidence type="ECO:0000256" key="1">
    <source>
        <dbReference type="ARBA" id="ARBA00007323"/>
    </source>
</evidence>
<dbReference type="InterPro" id="IPR034325">
    <property type="entry name" value="S-100_dom"/>
</dbReference>
<reference evidence="7" key="2">
    <citation type="submission" date="2025-09" db="UniProtKB">
        <authorList>
            <consortium name="Ensembl"/>
        </authorList>
    </citation>
    <scope>IDENTIFICATION</scope>
</reference>
<keyword evidence="3" id="KW-0677">Repeat</keyword>
<dbReference type="Gene3D" id="1.10.238.10">
    <property type="entry name" value="EF-hand"/>
    <property type="match status" value="1"/>
</dbReference>
<keyword evidence="8" id="KW-1185">Reference proteome</keyword>
<dbReference type="SMART" id="SM00054">
    <property type="entry name" value="EFh"/>
    <property type="match status" value="1"/>
</dbReference>
<dbReference type="Pfam" id="PF01023">
    <property type="entry name" value="S_100"/>
    <property type="match status" value="1"/>
</dbReference>
<dbReference type="PROSITE" id="PS00303">
    <property type="entry name" value="S100_CABP"/>
    <property type="match status" value="1"/>
</dbReference>
<evidence type="ECO:0000256" key="2">
    <source>
        <dbReference type="ARBA" id="ARBA00022723"/>
    </source>
</evidence>
<comment type="similarity">
    <text evidence="1 5">Belongs to the S-100 family.</text>
</comment>
<dbReference type="InterPro" id="IPR011992">
    <property type="entry name" value="EF-hand-dom_pair"/>
</dbReference>
<reference evidence="7" key="1">
    <citation type="submission" date="2025-08" db="UniProtKB">
        <authorList>
            <consortium name="Ensembl"/>
        </authorList>
    </citation>
    <scope>IDENTIFICATION</scope>
</reference>
<dbReference type="GeneTree" id="ENSGT00940000161125"/>
<dbReference type="InterPro" id="IPR001751">
    <property type="entry name" value="S100/CaBP7/8-like_CS"/>
</dbReference>
<dbReference type="GO" id="GO:0048306">
    <property type="term" value="F:calcium-dependent protein binding"/>
    <property type="evidence" value="ECO:0007669"/>
    <property type="project" value="TreeGrafter"/>
</dbReference>
<dbReference type="GO" id="GO:0005509">
    <property type="term" value="F:calcium ion binding"/>
    <property type="evidence" value="ECO:0007669"/>
    <property type="project" value="InterPro"/>
</dbReference>
<dbReference type="OMA" id="NEFFMED"/>
<name>A0A8C4QTH4_EPTBU</name>
<dbReference type="PROSITE" id="PS00018">
    <property type="entry name" value="EF_HAND_1"/>
    <property type="match status" value="1"/>
</dbReference>
<dbReference type="PANTHER" id="PTHR11639">
    <property type="entry name" value="S100 CALCIUM-BINDING PROTEIN"/>
    <property type="match status" value="1"/>
</dbReference>
<proteinExistence type="inferred from homology"/>
<evidence type="ECO:0000256" key="5">
    <source>
        <dbReference type="RuleBase" id="RU361184"/>
    </source>
</evidence>
<dbReference type="SUPFAM" id="SSF47473">
    <property type="entry name" value="EF-hand"/>
    <property type="match status" value="1"/>
</dbReference>
<dbReference type="AlphaFoldDB" id="A0A8C4QTH4"/>
<dbReference type="GO" id="GO:0046914">
    <property type="term" value="F:transition metal ion binding"/>
    <property type="evidence" value="ECO:0007669"/>
    <property type="project" value="InterPro"/>
</dbReference>
<dbReference type="PANTHER" id="PTHR11639:SF134">
    <property type="entry name" value="PROTEIN S100-A1-RELATED"/>
    <property type="match status" value="1"/>
</dbReference>
<sequence>MPLAMETMVAVFHKYSGNEGDRFKLSKAEMKDLLTNELPGVLSGAKDAETVDSIMRDLDIDKDGEVDFNEYSVLLAALSVACNEFFMEDLKHMCGKA</sequence>
<evidence type="ECO:0000256" key="3">
    <source>
        <dbReference type="ARBA" id="ARBA00022737"/>
    </source>
</evidence>
<evidence type="ECO:0000313" key="8">
    <source>
        <dbReference type="Proteomes" id="UP000694388"/>
    </source>
</evidence>
<feature type="domain" description="EF-hand" evidence="6">
    <location>
        <begin position="46"/>
        <end position="81"/>
    </location>
</feature>
<evidence type="ECO:0000313" key="7">
    <source>
        <dbReference type="Ensembl" id="ENSEBUP00000019496.1"/>
    </source>
</evidence>
<dbReference type="FunFam" id="1.10.238.10:FF:000044">
    <property type="entry name" value="Protein S100"/>
    <property type="match status" value="1"/>
</dbReference>
<keyword evidence="4 5" id="KW-0106">Calcium</keyword>
<dbReference type="InterPro" id="IPR018247">
    <property type="entry name" value="EF_Hand_1_Ca_BS"/>
</dbReference>
<dbReference type="SMART" id="SM01394">
    <property type="entry name" value="S_100"/>
    <property type="match status" value="1"/>
</dbReference>
<dbReference type="InterPro" id="IPR002048">
    <property type="entry name" value="EF_hand_dom"/>
</dbReference>
<evidence type="ECO:0000259" key="6">
    <source>
        <dbReference type="PROSITE" id="PS50222"/>
    </source>
</evidence>
<dbReference type="CDD" id="cd00213">
    <property type="entry name" value="S-100"/>
    <property type="match status" value="1"/>
</dbReference>
<dbReference type="Ensembl" id="ENSEBUT00000020072.1">
    <property type="protein sequence ID" value="ENSEBUP00000019496.1"/>
    <property type="gene ID" value="ENSEBUG00000012115.1"/>
</dbReference>
<dbReference type="Proteomes" id="UP000694388">
    <property type="component" value="Unplaced"/>
</dbReference>
<protein>
    <recommendedName>
        <fullName evidence="5">Protein S100</fullName>
    </recommendedName>
    <alternativeName>
        <fullName evidence="5">S100 calcium-binding protein</fullName>
    </alternativeName>
</protein>
<dbReference type="InterPro" id="IPR013787">
    <property type="entry name" value="S100_Ca-bd_sub"/>
</dbReference>
<organism evidence="7 8">
    <name type="scientific">Eptatretus burgeri</name>
    <name type="common">Inshore hagfish</name>
    <dbReference type="NCBI Taxonomy" id="7764"/>
    <lineage>
        <taxon>Eukaryota</taxon>
        <taxon>Metazoa</taxon>
        <taxon>Chordata</taxon>
        <taxon>Craniata</taxon>
        <taxon>Vertebrata</taxon>
        <taxon>Cyclostomata</taxon>
        <taxon>Myxini</taxon>
        <taxon>Myxiniformes</taxon>
        <taxon>Myxinidae</taxon>
        <taxon>Eptatretinae</taxon>
        <taxon>Eptatretus</taxon>
    </lineage>
</organism>
<evidence type="ECO:0000256" key="4">
    <source>
        <dbReference type="ARBA" id="ARBA00022837"/>
    </source>
</evidence>
<accession>A0A8C4QTH4</accession>